<dbReference type="RefSeq" id="WP_051968525.1">
    <property type="nucleotide sequence ID" value="NZ_CP091519.2"/>
</dbReference>
<gene>
    <name evidence="3" type="ORF">NCTC10283_00557</name>
</gene>
<evidence type="ECO:0000256" key="2">
    <source>
        <dbReference type="SAM" id="SignalP"/>
    </source>
</evidence>
<reference evidence="3 4" key="1">
    <citation type="submission" date="2018-06" db="EMBL/GenBank/DDBJ databases">
        <authorList>
            <consortium name="Pathogen Informatics"/>
            <person name="Doyle S."/>
        </authorList>
    </citation>
    <scope>NUCLEOTIDE SEQUENCE [LARGE SCALE GENOMIC DNA]</scope>
    <source>
        <strain evidence="3 4">NCTC10283</strain>
    </source>
</reference>
<feature type="signal peptide" evidence="2">
    <location>
        <begin position="1"/>
        <end position="22"/>
    </location>
</feature>
<dbReference type="AlphaFoldDB" id="A0A376BL78"/>
<accession>A0A376BL78</accession>
<evidence type="ECO:0000313" key="3">
    <source>
        <dbReference type="EMBL" id="SSY70461.1"/>
    </source>
</evidence>
<sequence length="142" mass="16119">MMNLKTISAAVLALAISTSAMAADTVYVWRNGSSNTYSDIPKNLRMDHANKMNVRTHNVRQATEVRHKEPESLAERRLALAQEAAERDKKLEDENKRIMETNAKIKQENCAQARSNLSLAQNARNRDQLVPKYTQDVSKYCN</sequence>
<evidence type="ECO:0000256" key="1">
    <source>
        <dbReference type="SAM" id="Coils"/>
    </source>
</evidence>
<keyword evidence="4" id="KW-1185">Reference proteome</keyword>
<evidence type="ECO:0000313" key="4">
    <source>
        <dbReference type="Proteomes" id="UP000254209"/>
    </source>
</evidence>
<dbReference type="STRING" id="1120980.GCA_000745955_01528"/>
<keyword evidence="2" id="KW-0732">Signal</keyword>
<dbReference type="Proteomes" id="UP000254209">
    <property type="component" value="Unassembled WGS sequence"/>
</dbReference>
<feature type="chain" id="PRO_5017035801" description="DUF4124 domain-containing protein" evidence="2">
    <location>
        <begin position="23"/>
        <end position="142"/>
    </location>
</feature>
<proteinExistence type="predicted"/>
<evidence type="ECO:0008006" key="5">
    <source>
        <dbReference type="Google" id="ProtNLM"/>
    </source>
</evidence>
<feature type="coiled-coil region" evidence="1">
    <location>
        <begin position="81"/>
        <end position="111"/>
    </location>
</feature>
<name>A0A376BL78_9NEIS</name>
<keyword evidence="1" id="KW-0175">Coiled coil</keyword>
<protein>
    <recommendedName>
        <fullName evidence="5">DUF4124 domain-containing protein</fullName>
    </recommendedName>
</protein>
<dbReference type="OrthoDB" id="8613872at2"/>
<dbReference type="EMBL" id="UFSO01000002">
    <property type="protein sequence ID" value="SSY70461.1"/>
    <property type="molecule type" value="Genomic_DNA"/>
</dbReference>
<organism evidence="3 4">
    <name type="scientific">Alysiella crassa</name>
    <dbReference type="NCBI Taxonomy" id="153491"/>
    <lineage>
        <taxon>Bacteria</taxon>
        <taxon>Pseudomonadati</taxon>
        <taxon>Pseudomonadota</taxon>
        <taxon>Betaproteobacteria</taxon>
        <taxon>Neisseriales</taxon>
        <taxon>Neisseriaceae</taxon>
        <taxon>Alysiella</taxon>
    </lineage>
</organism>